<feature type="domain" description="Transcription elongation factor GreA/GreB N-terminal" evidence="7">
    <location>
        <begin position="49"/>
        <end position="118"/>
    </location>
</feature>
<organism evidence="8 9">
    <name type="scientific">Kluyvera cryocrescens</name>
    <name type="common">Kluyvera citrophila</name>
    <dbReference type="NCBI Taxonomy" id="580"/>
    <lineage>
        <taxon>Bacteria</taxon>
        <taxon>Pseudomonadati</taxon>
        <taxon>Pseudomonadota</taxon>
        <taxon>Gammaproteobacteria</taxon>
        <taxon>Enterobacterales</taxon>
        <taxon>Enterobacteriaceae</taxon>
        <taxon>Kluyvera</taxon>
    </lineage>
</organism>
<dbReference type="GO" id="GO:0032784">
    <property type="term" value="P:regulation of DNA-templated transcription elongation"/>
    <property type="evidence" value="ECO:0007669"/>
    <property type="project" value="UniProtKB-UniRule"/>
</dbReference>
<keyword evidence="5" id="KW-0472">Membrane</keyword>
<dbReference type="EMBL" id="CAADJD010000013">
    <property type="protein sequence ID" value="VFS58883.1"/>
    <property type="molecule type" value="Genomic_DNA"/>
</dbReference>
<evidence type="ECO:0000256" key="5">
    <source>
        <dbReference type="SAM" id="Phobius"/>
    </source>
</evidence>
<evidence type="ECO:0000259" key="7">
    <source>
        <dbReference type="Pfam" id="PF03449"/>
    </source>
</evidence>
<accession>A0A485AGG0</accession>
<dbReference type="Pfam" id="PF03449">
    <property type="entry name" value="GreA_GreB_N"/>
    <property type="match status" value="1"/>
</dbReference>
<dbReference type="InterPro" id="IPR023459">
    <property type="entry name" value="Tscrpt_elong_fac_GreA/B_fam"/>
</dbReference>
<name>A0A485AGG0_KLUCR</name>
<dbReference type="NCBIfam" id="TIGR01461">
    <property type="entry name" value="greB"/>
    <property type="match status" value="1"/>
</dbReference>
<dbReference type="InterPro" id="IPR022691">
    <property type="entry name" value="Tscrpt_elong_fac_GreA/B_N"/>
</dbReference>
<dbReference type="SUPFAM" id="SSF54534">
    <property type="entry name" value="FKBP-like"/>
    <property type="match status" value="1"/>
</dbReference>
<keyword evidence="9" id="KW-1185">Reference proteome</keyword>
<feature type="transmembrane region" description="Helical" evidence="5">
    <location>
        <begin position="12"/>
        <end position="36"/>
    </location>
</feature>
<dbReference type="InterPro" id="IPR006358">
    <property type="entry name" value="Tscrpt_elong_fac_GreB"/>
</dbReference>
<proteinExistence type="inferred from homology"/>
<keyword evidence="2 4" id="KW-0238">DNA-binding</keyword>
<feature type="domain" description="Transcription elongation factor GreA/GreB C-terminal" evidence="6">
    <location>
        <begin position="125"/>
        <end position="199"/>
    </location>
</feature>
<keyword evidence="5" id="KW-1133">Transmembrane helix</keyword>
<dbReference type="GO" id="GO:0070063">
    <property type="term" value="F:RNA polymerase binding"/>
    <property type="evidence" value="ECO:0007669"/>
    <property type="project" value="InterPro"/>
</dbReference>
<dbReference type="Gene3D" id="1.10.287.180">
    <property type="entry name" value="Transcription elongation factor, GreA/GreB, N-terminal domain"/>
    <property type="match status" value="1"/>
</dbReference>
<dbReference type="HAMAP" id="MF_00930">
    <property type="entry name" value="GreB"/>
    <property type="match status" value="1"/>
</dbReference>
<dbReference type="GO" id="GO:0006354">
    <property type="term" value="P:DNA-templated transcription elongation"/>
    <property type="evidence" value="ECO:0007669"/>
    <property type="project" value="TreeGrafter"/>
</dbReference>
<dbReference type="HAMAP" id="MF_00105">
    <property type="entry name" value="GreA_GreB"/>
    <property type="match status" value="1"/>
</dbReference>
<comment type="function">
    <text evidence="4">Necessary for efficient RNA polymerase transcription elongation past template-encoded arresting sites. The arresting sites in DNA have the property of trapping a certain fraction of elongating RNA polymerases that pass through, resulting in locked ternary complexes. Cleavage of the nascent transcript by cleavage factors such as GreA or GreB allows the resumption of elongation from the new 3'terminus. GreB releases sequences of up to 9 nucleotides in length.</text>
</comment>
<dbReference type="InterPro" id="IPR036953">
    <property type="entry name" value="GreA/GreB_C_sf"/>
</dbReference>
<gene>
    <name evidence="4 8" type="primary">greB</name>
    <name evidence="8" type="ORF">NCTC12993_01127</name>
</gene>
<evidence type="ECO:0000256" key="4">
    <source>
        <dbReference type="HAMAP-Rule" id="MF_00930"/>
    </source>
</evidence>
<evidence type="ECO:0000256" key="2">
    <source>
        <dbReference type="ARBA" id="ARBA00023125"/>
    </source>
</evidence>
<dbReference type="PANTHER" id="PTHR30437:SF6">
    <property type="entry name" value="TRANSCRIPTION ELONGATION FACTOR GREB"/>
    <property type="match status" value="1"/>
</dbReference>
<sequence>MLQSIFNSELSIQWILVHIIYSVGMLAYYVLCAMITRRTGKHLNMKTPLITREGYEKLKKEMDYLWREERPEVTKKVTWAASLGDRSENADYQYNKKRLREIDRRVRYLTKCLEQLKIVDYSPQQEGKVFFGAWVEIENDDGVTKRFRIVGYDEIFGRNDYISIDSPMARALLKKEVGDLAVVNTPAGEASWYVNEIEYVK</sequence>
<keyword evidence="3 4" id="KW-0804">Transcription</keyword>
<dbReference type="NCBIfam" id="NF002506">
    <property type="entry name" value="PRK01885.1"/>
    <property type="match status" value="1"/>
</dbReference>
<dbReference type="FunFam" id="3.10.50.30:FF:000001">
    <property type="entry name" value="Transcription elongation factor GreA"/>
    <property type="match status" value="1"/>
</dbReference>
<reference evidence="8 9" key="1">
    <citation type="submission" date="2019-03" db="EMBL/GenBank/DDBJ databases">
        <authorList>
            <consortium name="Pathogen Informatics"/>
        </authorList>
    </citation>
    <scope>NUCLEOTIDE SEQUENCE [LARGE SCALE GENOMIC DNA]</scope>
    <source>
        <strain evidence="8 9">NCTC12993</strain>
    </source>
</reference>
<dbReference type="Proteomes" id="UP000401081">
    <property type="component" value="Unassembled WGS sequence"/>
</dbReference>
<protein>
    <recommendedName>
        <fullName evidence="4">Transcription elongation factor GreB</fullName>
    </recommendedName>
    <alternativeName>
        <fullName evidence="4">Transcript cleavage factor GreB</fullName>
    </alternativeName>
</protein>
<dbReference type="GO" id="GO:0003677">
    <property type="term" value="F:DNA binding"/>
    <property type="evidence" value="ECO:0007669"/>
    <property type="project" value="UniProtKB-UniRule"/>
</dbReference>
<dbReference type="InterPro" id="IPR018151">
    <property type="entry name" value="TF_GreA/GreB_CS"/>
</dbReference>
<dbReference type="FunFam" id="1.10.287.180:FF:000001">
    <property type="entry name" value="Transcription elongation factor GreA"/>
    <property type="match status" value="1"/>
</dbReference>
<dbReference type="InterPro" id="IPR036805">
    <property type="entry name" value="Tscrpt_elong_fac_GreA/B_N_sf"/>
</dbReference>
<comment type="similarity">
    <text evidence="4">Belongs to the GreA/GreB family. GreB subfamily.</text>
</comment>
<evidence type="ECO:0000256" key="1">
    <source>
        <dbReference type="ARBA" id="ARBA00023015"/>
    </source>
</evidence>
<dbReference type="SUPFAM" id="SSF46557">
    <property type="entry name" value="GreA transcript cleavage protein, N-terminal domain"/>
    <property type="match status" value="1"/>
</dbReference>
<evidence type="ECO:0000313" key="9">
    <source>
        <dbReference type="Proteomes" id="UP000401081"/>
    </source>
</evidence>
<keyword evidence="1 4" id="KW-0805">Transcription regulation</keyword>
<evidence type="ECO:0000313" key="8">
    <source>
        <dbReference type="EMBL" id="VFS58883.1"/>
    </source>
</evidence>
<dbReference type="Pfam" id="PF01272">
    <property type="entry name" value="GreA_GreB"/>
    <property type="match status" value="1"/>
</dbReference>
<dbReference type="AlphaFoldDB" id="A0A485AGG0"/>
<keyword evidence="5" id="KW-0812">Transmembrane</keyword>
<dbReference type="InterPro" id="IPR028624">
    <property type="entry name" value="Tscrpt_elong_fac_GreA/B"/>
</dbReference>
<dbReference type="PANTHER" id="PTHR30437">
    <property type="entry name" value="TRANSCRIPTION ELONGATION FACTOR GREA"/>
    <property type="match status" value="1"/>
</dbReference>
<dbReference type="InterPro" id="IPR001437">
    <property type="entry name" value="Tscrpt_elong_fac_GreA/B_C"/>
</dbReference>
<dbReference type="Gene3D" id="3.10.50.30">
    <property type="entry name" value="Transcription elongation factor, GreA/GreB, C-terminal domain"/>
    <property type="match status" value="1"/>
</dbReference>
<evidence type="ECO:0000256" key="3">
    <source>
        <dbReference type="ARBA" id="ARBA00023163"/>
    </source>
</evidence>
<dbReference type="PROSITE" id="PS00830">
    <property type="entry name" value="GREAB_2"/>
    <property type="match status" value="1"/>
</dbReference>
<evidence type="ECO:0000259" key="6">
    <source>
        <dbReference type="Pfam" id="PF01272"/>
    </source>
</evidence>